<keyword evidence="1" id="KW-0812">Transmembrane</keyword>
<feature type="transmembrane region" description="Helical" evidence="1">
    <location>
        <begin position="103"/>
        <end position="131"/>
    </location>
</feature>
<dbReference type="Proteomes" id="UP000198718">
    <property type="component" value="Unassembled WGS sequence"/>
</dbReference>
<evidence type="ECO:0000313" key="3">
    <source>
        <dbReference type="Proteomes" id="UP000198718"/>
    </source>
</evidence>
<dbReference type="InterPro" id="IPR018710">
    <property type="entry name" value="DUF2232"/>
</dbReference>
<keyword evidence="1" id="KW-0472">Membrane</keyword>
<dbReference type="PANTHER" id="PTHR41324:SF1">
    <property type="entry name" value="DUF2232 DOMAIN-CONTAINING PROTEIN"/>
    <property type="match status" value="1"/>
</dbReference>
<dbReference type="AlphaFoldDB" id="A0A1G9HNR5"/>
<name>A0A1G9HNR5_9FIRM</name>
<keyword evidence="3" id="KW-1185">Reference proteome</keyword>
<organism evidence="2 3">
    <name type="scientific">Natronincola ferrireducens</name>
    <dbReference type="NCBI Taxonomy" id="393762"/>
    <lineage>
        <taxon>Bacteria</taxon>
        <taxon>Bacillati</taxon>
        <taxon>Bacillota</taxon>
        <taxon>Clostridia</taxon>
        <taxon>Peptostreptococcales</taxon>
        <taxon>Natronincolaceae</taxon>
        <taxon>Natronincola</taxon>
    </lineage>
</organism>
<dbReference type="STRING" id="393762.SAMN05660472_02695"/>
<dbReference type="OrthoDB" id="1950201at2"/>
<protein>
    <submittedName>
        <fullName evidence="2">Uncharacterized conserved protein YybS, DUF2232 family</fullName>
    </submittedName>
</protein>
<proteinExistence type="predicted"/>
<dbReference type="Pfam" id="PF09991">
    <property type="entry name" value="DUF2232"/>
    <property type="match status" value="1"/>
</dbReference>
<sequence>MNFYSNKKALIESALMASITSLFVVSTLYIPALSILLMLLPVPFIILSVRHGTRYTILSFIIVSLLIGFLTGILYTAFVFIVFGPISVVMGYYTKRKKQPYEVIGLGTAASVLSIFFILQLISIISGIHIIDEIALMITAALDHQVEMLKTVNLDPVDVKEALNYMMMILPALIIIQSMIGTFINYYLATLAINRFKLMDQRLSEFSDFKLPNNIVLGSFIIFVLSLSTRYIEGIQHISLIANVTIIFSVLFFLQGITFIGYLLKRTKLPKAIRFIILALLILVSPLMTLVSLLGLLDTVIDLRRGKKKE</sequence>
<evidence type="ECO:0000313" key="2">
    <source>
        <dbReference type="EMBL" id="SDL14637.1"/>
    </source>
</evidence>
<feature type="transmembrane region" description="Helical" evidence="1">
    <location>
        <begin position="238"/>
        <end position="263"/>
    </location>
</feature>
<dbReference type="PANTHER" id="PTHR41324">
    <property type="entry name" value="MEMBRANE PROTEIN-RELATED"/>
    <property type="match status" value="1"/>
</dbReference>
<feature type="transmembrane region" description="Helical" evidence="1">
    <location>
        <begin position="165"/>
        <end position="193"/>
    </location>
</feature>
<feature type="transmembrane region" description="Helical" evidence="1">
    <location>
        <begin position="21"/>
        <end position="46"/>
    </location>
</feature>
<feature type="transmembrane region" description="Helical" evidence="1">
    <location>
        <begin position="58"/>
        <end position="83"/>
    </location>
</feature>
<evidence type="ECO:0000256" key="1">
    <source>
        <dbReference type="SAM" id="Phobius"/>
    </source>
</evidence>
<dbReference type="RefSeq" id="WP_090554508.1">
    <property type="nucleotide sequence ID" value="NZ_FNFP01000009.1"/>
</dbReference>
<reference evidence="2 3" key="1">
    <citation type="submission" date="2016-10" db="EMBL/GenBank/DDBJ databases">
        <authorList>
            <person name="de Groot N.N."/>
        </authorList>
    </citation>
    <scope>NUCLEOTIDE SEQUENCE [LARGE SCALE GENOMIC DNA]</scope>
    <source>
        <strain evidence="2 3">DSM 18346</strain>
    </source>
</reference>
<feature type="transmembrane region" description="Helical" evidence="1">
    <location>
        <begin position="214"/>
        <end position="232"/>
    </location>
</feature>
<gene>
    <name evidence="2" type="ORF">SAMN05660472_02695</name>
</gene>
<feature type="transmembrane region" description="Helical" evidence="1">
    <location>
        <begin position="275"/>
        <end position="297"/>
    </location>
</feature>
<dbReference type="EMBL" id="FNFP01000009">
    <property type="protein sequence ID" value="SDL14637.1"/>
    <property type="molecule type" value="Genomic_DNA"/>
</dbReference>
<accession>A0A1G9HNR5</accession>
<keyword evidence="1" id="KW-1133">Transmembrane helix</keyword>